<dbReference type="InterPro" id="IPR047088">
    <property type="entry name" value="ORC5_C"/>
</dbReference>
<reference evidence="3" key="1">
    <citation type="journal article" date="2022" name="G3 (Bethesda)">
        <title>High quality genome of the basidiomycete yeast Dioszegia hungarica PDD-24b-2 isolated from cloud water.</title>
        <authorList>
            <person name="Jarrige D."/>
            <person name="Haridas S."/>
            <person name="Bleykasten-Grosshans C."/>
            <person name="Joly M."/>
            <person name="Nadalig T."/>
            <person name="Sancelme M."/>
            <person name="Vuilleumier S."/>
            <person name="Grigoriev I.V."/>
            <person name="Amato P."/>
            <person name="Bringel F."/>
        </authorList>
    </citation>
    <scope>NUCLEOTIDE SEQUENCE</scope>
    <source>
        <strain evidence="3">PDD-24b-2</strain>
    </source>
</reference>
<evidence type="ECO:0000313" key="4">
    <source>
        <dbReference type="Proteomes" id="UP001164286"/>
    </source>
</evidence>
<dbReference type="Pfam" id="PF14630">
    <property type="entry name" value="ORC5_C"/>
    <property type="match status" value="1"/>
</dbReference>
<evidence type="ECO:0000259" key="2">
    <source>
        <dbReference type="Pfam" id="PF14630"/>
    </source>
</evidence>
<evidence type="ECO:0000256" key="1">
    <source>
        <dbReference type="SAM" id="MobiDB-lite"/>
    </source>
</evidence>
<dbReference type="Proteomes" id="UP001164286">
    <property type="component" value="Unassembled WGS sequence"/>
</dbReference>
<dbReference type="GO" id="GO:0005664">
    <property type="term" value="C:nuclear origin of replication recognition complex"/>
    <property type="evidence" value="ECO:0007669"/>
    <property type="project" value="TreeGrafter"/>
</dbReference>
<dbReference type="InterPro" id="IPR020796">
    <property type="entry name" value="ORC5"/>
</dbReference>
<feature type="compositionally biased region" description="Basic and acidic residues" evidence="1">
    <location>
        <begin position="103"/>
        <end position="121"/>
    </location>
</feature>
<accession>A0AA38HI20</accession>
<dbReference type="GO" id="GO:0003688">
    <property type="term" value="F:DNA replication origin binding"/>
    <property type="evidence" value="ECO:0007669"/>
    <property type="project" value="TreeGrafter"/>
</dbReference>
<feature type="domain" description="Origin recognition complex subunit 5 C-terminal" evidence="2">
    <location>
        <begin position="369"/>
        <end position="593"/>
    </location>
</feature>
<dbReference type="EMBL" id="JAKWFO010000001">
    <property type="protein sequence ID" value="KAI9639729.1"/>
    <property type="molecule type" value="Genomic_DNA"/>
</dbReference>
<dbReference type="RefSeq" id="XP_052949506.1">
    <property type="nucleotide sequence ID" value="XM_053090922.1"/>
</dbReference>
<protein>
    <submittedName>
        <fullName evidence="3">Origin recognition complex subunit 5 C-terminus-domain-containing protein</fullName>
    </submittedName>
</protein>
<organism evidence="3 4">
    <name type="scientific">Dioszegia hungarica</name>
    <dbReference type="NCBI Taxonomy" id="4972"/>
    <lineage>
        <taxon>Eukaryota</taxon>
        <taxon>Fungi</taxon>
        <taxon>Dikarya</taxon>
        <taxon>Basidiomycota</taxon>
        <taxon>Agaricomycotina</taxon>
        <taxon>Tremellomycetes</taxon>
        <taxon>Tremellales</taxon>
        <taxon>Bulleribasidiaceae</taxon>
        <taxon>Dioszegia</taxon>
    </lineage>
</organism>
<feature type="region of interest" description="Disordered" evidence="1">
    <location>
        <begin position="269"/>
        <end position="294"/>
    </location>
</feature>
<dbReference type="GO" id="GO:0006270">
    <property type="term" value="P:DNA replication initiation"/>
    <property type="evidence" value="ECO:0007669"/>
    <property type="project" value="TreeGrafter"/>
</dbReference>
<comment type="caution">
    <text evidence="3">The sequence shown here is derived from an EMBL/GenBank/DDBJ whole genome shotgun (WGS) entry which is preliminary data.</text>
</comment>
<keyword evidence="4" id="KW-1185">Reference proteome</keyword>
<dbReference type="GeneID" id="77730127"/>
<feature type="region of interest" description="Disordered" evidence="1">
    <location>
        <begin position="93"/>
        <end position="121"/>
    </location>
</feature>
<dbReference type="PANTHER" id="PTHR12705">
    <property type="entry name" value="ORIGIN RECOGNITION COMPLEX SUBUNIT 5"/>
    <property type="match status" value="1"/>
</dbReference>
<feature type="region of interest" description="Disordered" evidence="1">
    <location>
        <begin position="452"/>
        <end position="520"/>
    </location>
</feature>
<sequence>MSLQLSTLLSTPYAPGFVYLHHPHTPSASAIPPPPAGGAHAQISAIEYNTARLLYTALLYRLAEASGGVWAAGEVRTWDGFARGLRTLWRDRAGRASGSGSGERGDGGRAKLSRKGKEKEVLPVPAPEVLEGGAQEGNWVVVITHAERLPRILGAQWAVLTRISELADIPITLLLASQTPWDTLRPPASDAPEPVHIYLPSPTRPEIQLALLSASSHPLWPHFLNLFLATFYPLVHGLQELAYLAGPLWEIYTAALPPHAESALLMATHKSSGEREGTEGEGEEDGPSHLPPKAPKLEITVKLLTDLKYALSLPLTLAIEHLLPRRISPREFVHFLRPSPAGTAPTDPRALLAARAKKGIPKLPGLDIPVVGRYLIVAGYLAGQNPAKSDLRLFGRGMGVDGKRKRGGGTRRAGYGKVKVGKVPQRLLGPKAFPLDRLLAIFSSLYSEHAERPPDLMPALNEGDDYDDSGNDSSSSSGDSSMDDEEQSSRRKRKKMGANGGAVGDSMVDRQRKRVERKRRRDIVREERWEEEVEAICMSAKLWSLIPELESQGLFRRISPLDRLDNVMLRCEVDYEAAKVMAREMKVTLDEYLYEAQA</sequence>
<proteinExistence type="predicted"/>
<feature type="compositionally biased region" description="Basic residues" evidence="1">
    <location>
        <begin position="511"/>
        <end position="520"/>
    </location>
</feature>
<feature type="compositionally biased region" description="Low complexity" evidence="1">
    <location>
        <begin position="471"/>
        <end position="480"/>
    </location>
</feature>
<gene>
    <name evidence="3" type="ORF">MKK02DRAFT_40054</name>
</gene>
<evidence type="ECO:0000313" key="3">
    <source>
        <dbReference type="EMBL" id="KAI9639729.1"/>
    </source>
</evidence>
<dbReference type="AlphaFoldDB" id="A0AA38HI20"/>
<dbReference type="PANTHER" id="PTHR12705:SF0">
    <property type="entry name" value="ORIGIN RECOGNITION COMPLEX SUBUNIT 5"/>
    <property type="match status" value="1"/>
</dbReference>
<name>A0AA38HI20_9TREE</name>